<dbReference type="InterPro" id="IPR001680">
    <property type="entry name" value="WD40_rpt"/>
</dbReference>
<gene>
    <name evidence="5" type="ORF">BCV69DRAFT_313745</name>
</gene>
<evidence type="ECO:0000313" key="5">
    <source>
        <dbReference type="EMBL" id="PWN19492.1"/>
    </source>
</evidence>
<feature type="region of interest" description="Disordered" evidence="4">
    <location>
        <begin position="702"/>
        <end position="742"/>
    </location>
</feature>
<dbReference type="OrthoDB" id="6329284at2759"/>
<dbReference type="PANTHER" id="PTHR19847">
    <property type="entry name" value="DDB1- AND CUL4-ASSOCIATED FACTOR 11"/>
    <property type="match status" value="1"/>
</dbReference>
<keyword evidence="1 3" id="KW-0853">WD repeat</keyword>
<feature type="repeat" description="WD" evidence="3">
    <location>
        <begin position="491"/>
        <end position="532"/>
    </location>
</feature>
<feature type="region of interest" description="Disordered" evidence="4">
    <location>
        <begin position="34"/>
        <end position="116"/>
    </location>
</feature>
<reference evidence="5 6" key="1">
    <citation type="journal article" date="2018" name="Mol. Biol. Evol.">
        <title>Broad Genomic Sampling Reveals a Smut Pathogenic Ancestry of the Fungal Clade Ustilaginomycotina.</title>
        <authorList>
            <person name="Kijpornyongpan T."/>
            <person name="Mondo S.J."/>
            <person name="Barry K."/>
            <person name="Sandor L."/>
            <person name="Lee J."/>
            <person name="Lipzen A."/>
            <person name="Pangilinan J."/>
            <person name="LaButti K."/>
            <person name="Hainaut M."/>
            <person name="Henrissat B."/>
            <person name="Grigoriev I.V."/>
            <person name="Spatafora J.W."/>
            <person name="Aime M.C."/>
        </authorList>
    </citation>
    <scope>NUCLEOTIDE SEQUENCE [LARGE SCALE GENOMIC DNA]</scope>
    <source>
        <strain evidence="5 6">MCA 4718</strain>
    </source>
</reference>
<evidence type="ECO:0000256" key="2">
    <source>
        <dbReference type="ARBA" id="ARBA00022737"/>
    </source>
</evidence>
<dbReference type="InterPro" id="IPR051859">
    <property type="entry name" value="DCAF"/>
</dbReference>
<evidence type="ECO:0000256" key="3">
    <source>
        <dbReference type="PROSITE-ProRule" id="PRU00221"/>
    </source>
</evidence>
<dbReference type="GO" id="GO:0043161">
    <property type="term" value="P:proteasome-mediated ubiquitin-dependent protein catabolic process"/>
    <property type="evidence" value="ECO:0007669"/>
    <property type="project" value="TreeGrafter"/>
</dbReference>
<dbReference type="SUPFAM" id="SSF50978">
    <property type="entry name" value="WD40 repeat-like"/>
    <property type="match status" value="1"/>
</dbReference>
<feature type="compositionally biased region" description="Low complexity" evidence="4">
    <location>
        <begin position="641"/>
        <end position="657"/>
    </location>
</feature>
<dbReference type="InterPro" id="IPR015943">
    <property type="entry name" value="WD40/YVTN_repeat-like_dom_sf"/>
</dbReference>
<keyword evidence="2" id="KW-0677">Repeat</keyword>
<dbReference type="InterPro" id="IPR036322">
    <property type="entry name" value="WD40_repeat_dom_sf"/>
</dbReference>
<dbReference type="PRINTS" id="PR00320">
    <property type="entry name" value="GPROTEINBRPT"/>
</dbReference>
<feature type="region of interest" description="Disordered" evidence="4">
    <location>
        <begin position="628"/>
        <end position="682"/>
    </location>
</feature>
<dbReference type="SMART" id="SM00320">
    <property type="entry name" value="WD40"/>
    <property type="match status" value="6"/>
</dbReference>
<protein>
    <submittedName>
        <fullName evidence="5">WD40 repeat-like protein</fullName>
    </submittedName>
</protein>
<dbReference type="STRING" id="1684307.A0A316U2B7"/>
<sequence>MEPREPLWQEVSEDSDSSENRLAMADALEELAEQVEAQDRPMFDLDDDDDDDDDDDEYEDIEDLEEEEYEDDDDDEELDAEEIMQEIDLDDDDEGLGGSGDEEDEDEDEGEGVQASLADIITAALSSNDENAAEGDSQQARLSRIIRSMGLTGIRQLLAQGGLTLRTQAADDEDEDDEDHWYGTGTTHRAGMADFWDPVKEPVQAGQELHLGGEFGKTPKRPFGSPPSAFDPGRNLVDRISQRRTSLHRIAKTEMDDIVPNSTGTEVARYPARVYCGQYSEDSSFFYTCSQDFKVHMYDTTAASSRRVLEMRERPEMRRSRYYHSYGTTQYTSLKPIKTIQGRMGNWTITDANLSPDNQWMIYSSITPTVHLVSTRAEAQGGQDLSDKQVALDFGSGDDDGGVRYRSGIWSIRFSGDSREIVAGAHFGDIYVYDIEARRRVLRVSGHSDDVNGVAFADSASSNVLISGSDDSYVKVWDRRSLSGGKPAGVLPGHTEGITYVAPKGDGRYCISNGKDQSLKLWDLRNMRSSTEFESMRRRDYGLRNWDYRNMYYRKPRFDSHPEDCSVMTYRGHAVLKTLIRCHFSPSATTGQKYIYSGSADGRIHIWSLDGKVVKVLDRSKARGLFESADQAADPSAPEWTSAEDTAAATTAGASEGTPRRAGLRARPATTTSSGGGGGGGGYATTVRDVSWHSSEASIMSTAWDGSDGQSGSIAKHEWKPFGKGTSLEDAFARQREEGEEV</sequence>
<feature type="compositionally biased region" description="Basic and acidic residues" evidence="4">
    <location>
        <begin position="731"/>
        <end position="742"/>
    </location>
</feature>
<dbReference type="PROSITE" id="PS50082">
    <property type="entry name" value="WD_REPEATS_2"/>
    <property type="match status" value="2"/>
</dbReference>
<dbReference type="Pfam" id="PF00400">
    <property type="entry name" value="WD40"/>
    <property type="match status" value="4"/>
</dbReference>
<dbReference type="Gene3D" id="2.130.10.10">
    <property type="entry name" value="YVTN repeat-like/Quinoprotein amine dehydrogenase"/>
    <property type="match status" value="2"/>
</dbReference>
<name>A0A316U2B7_9BASI</name>
<dbReference type="AlphaFoldDB" id="A0A316U2B7"/>
<feature type="compositionally biased region" description="Acidic residues" evidence="4">
    <location>
        <begin position="44"/>
        <end position="111"/>
    </location>
</feature>
<proteinExistence type="predicted"/>
<dbReference type="PROSITE" id="PS50294">
    <property type="entry name" value="WD_REPEATS_REGION"/>
    <property type="match status" value="2"/>
</dbReference>
<dbReference type="RefSeq" id="XP_025346652.1">
    <property type="nucleotide sequence ID" value="XM_025495056.1"/>
</dbReference>
<evidence type="ECO:0000313" key="6">
    <source>
        <dbReference type="Proteomes" id="UP000245942"/>
    </source>
</evidence>
<dbReference type="Proteomes" id="UP000245942">
    <property type="component" value="Unassembled WGS sequence"/>
</dbReference>
<dbReference type="EMBL" id="KZ819331">
    <property type="protein sequence ID" value="PWN19492.1"/>
    <property type="molecule type" value="Genomic_DNA"/>
</dbReference>
<dbReference type="InterPro" id="IPR020472">
    <property type="entry name" value="WD40_PAC1"/>
</dbReference>
<feature type="repeat" description="WD" evidence="3">
    <location>
        <begin position="444"/>
        <end position="478"/>
    </location>
</feature>
<dbReference type="GO" id="GO:0080008">
    <property type="term" value="C:Cul4-RING E3 ubiquitin ligase complex"/>
    <property type="evidence" value="ECO:0007669"/>
    <property type="project" value="TreeGrafter"/>
</dbReference>
<dbReference type="GeneID" id="37016790"/>
<evidence type="ECO:0000256" key="4">
    <source>
        <dbReference type="SAM" id="MobiDB-lite"/>
    </source>
</evidence>
<accession>A0A316U2B7</accession>
<feature type="region of interest" description="Disordered" evidence="4">
    <location>
        <begin position="1"/>
        <end position="20"/>
    </location>
</feature>
<organism evidence="5 6">
    <name type="scientific">Pseudomicrostroma glucosiphilum</name>
    <dbReference type="NCBI Taxonomy" id="1684307"/>
    <lineage>
        <taxon>Eukaryota</taxon>
        <taxon>Fungi</taxon>
        <taxon>Dikarya</taxon>
        <taxon>Basidiomycota</taxon>
        <taxon>Ustilaginomycotina</taxon>
        <taxon>Exobasidiomycetes</taxon>
        <taxon>Microstromatales</taxon>
        <taxon>Microstromatales incertae sedis</taxon>
        <taxon>Pseudomicrostroma</taxon>
    </lineage>
</organism>
<keyword evidence="6" id="KW-1185">Reference proteome</keyword>
<dbReference type="PANTHER" id="PTHR19847:SF7">
    <property type="entry name" value="DDB1- AND CUL4-ASSOCIATED FACTOR 11"/>
    <property type="match status" value="1"/>
</dbReference>
<evidence type="ECO:0000256" key="1">
    <source>
        <dbReference type="ARBA" id="ARBA00022574"/>
    </source>
</evidence>